<reference evidence="2" key="1">
    <citation type="journal article" date="2023" name="Mol. Phylogenet. Evol.">
        <title>Genome-scale phylogeny and comparative genomics of the fungal order Sordariales.</title>
        <authorList>
            <person name="Hensen N."/>
            <person name="Bonometti L."/>
            <person name="Westerberg I."/>
            <person name="Brannstrom I.O."/>
            <person name="Guillou S."/>
            <person name="Cros-Aarteil S."/>
            <person name="Calhoun S."/>
            <person name="Haridas S."/>
            <person name="Kuo A."/>
            <person name="Mondo S."/>
            <person name="Pangilinan J."/>
            <person name="Riley R."/>
            <person name="LaButti K."/>
            <person name="Andreopoulos B."/>
            <person name="Lipzen A."/>
            <person name="Chen C."/>
            <person name="Yan M."/>
            <person name="Daum C."/>
            <person name="Ng V."/>
            <person name="Clum A."/>
            <person name="Steindorff A."/>
            <person name="Ohm R.A."/>
            <person name="Martin F."/>
            <person name="Silar P."/>
            <person name="Natvig D.O."/>
            <person name="Lalanne C."/>
            <person name="Gautier V."/>
            <person name="Ament-Velasquez S.L."/>
            <person name="Kruys A."/>
            <person name="Hutchinson M.I."/>
            <person name="Powell A.J."/>
            <person name="Barry K."/>
            <person name="Miller A.N."/>
            <person name="Grigoriev I.V."/>
            <person name="Debuchy R."/>
            <person name="Gladieux P."/>
            <person name="Hiltunen Thoren M."/>
            <person name="Johannesson H."/>
        </authorList>
    </citation>
    <scope>NUCLEOTIDE SEQUENCE</scope>
    <source>
        <strain evidence="2">CBS 118394</strain>
    </source>
</reference>
<evidence type="ECO:0000313" key="3">
    <source>
        <dbReference type="Proteomes" id="UP001283341"/>
    </source>
</evidence>
<dbReference type="AlphaFoldDB" id="A0AAE0HVA8"/>
<keyword evidence="3" id="KW-1185">Reference proteome</keyword>
<sequence>MSLIPSATTPPMAPTFTLAAPLTTAWTLPAACTSPPPHFVQGYCDGNSCTPNKYSDTGLGTGWINQPFETGLGGLENTQCQPSGYNVLIAFAYRPATGCPSGYETAAVNSHRSETDLAVLTCCPSSYSMSAWSIYIDPIWSNTTTLVSCTSVWTLTSGQPYLGVAGSVGTDTVQYNSSGAMVTTTSTWYSEVVLSTGTITAPTTTAQINQPPLQLIVPTQSLTASSSTGTTPTTYSLFNLPFIYSIIATVGIGVGSLAVLCCLCCVMRRICRSTGSPTPRPPPVATIYPTPITPYPVIPVVTTPPSTYASSLSQASCRHNRSSMCSYKLTYETNCCACKDSRPASPSLTVQARTMTYCFPCQSHWRSCLSSQIPPEWRVVPATADDRVDEIVEQLIEERKCPHGIVGAACSRCPAGSKMCCACVDRRAGQLLSQEARAATYCTTCAEYYRDLKPDECPAGWRLAEVQCEHGRSKTCKQSKAFEASCCACKDTRRGAMPRQDRTATYCAPCASHWTSVATISKLPKSWGIKCDGHGDQFARCSTHSSRGQCCACLDKRHAGTAAITKAQRISTYCPSCISHWEQTPDSSCPRGWKLKCRHGRADAWDSTIPRIGGFFVHSPVASGGGPCCCACKDTNTNTVPKDIRLRTYCASCRALWASTPDHACPPDWRLGGCRHNNNMAARCLNAGGTARLKCCACNDQRTGNLPKTSRTKSYCATCEAVWNATPDAQCPAEWRLLENRNDCKHAMAMECGGKASAGKCCACTDGRKFLELPTRLAGYCPACRAHWQHVSKTLLPAGWLVTEKDIPIRFTKEGCLPRKPTTTYPRERTDLKYSRQFDEGPRYGAPRYGRKGEPVTFTPPINPFRRRPVSESKQSAMTQYTVQVHVPPQPAEPNYQGYEDEKGPLREGGPRFSVAPDTDTKPTRAVSVTVQPLRSKKGTMAPTPKKKCWFANNESVQRRWLLVTLRSNGARTRQIPQSSFEGLIFSLSYSQL</sequence>
<proteinExistence type="predicted"/>
<feature type="region of interest" description="Disordered" evidence="1">
    <location>
        <begin position="838"/>
        <end position="868"/>
    </location>
</feature>
<protein>
    <submittedName>
        <fullName evidence="2">Uncharacterized protein</fullName>
    </submittedName>
</protein>
<evidence type="ECO:0000256" key="1">
    <source>
        <dbReference type="SAM" id="MobiDB-lite"/>
    </source>
</evidence>
<gene>
    <name evidence="2" type="ORF">B0H66DRAFT_537705</name>
</gene>
<dbReference type="Proteomes" id="UP001283341">
    <property type="component" value="Unassembled WGS sequence"/>
</dbReference>
<comment type="caution">
    <text evidence="2">The sequence shown here is derived from an EMBL/GenBank/DDBJ whole genome shotgun (WGS) entry which is preliminary data.</text>
</comment>
<dbReference type="EMBL" id="JAUEDM010000008">
    <property type="protein sequence ID" value="KAK3312621.1"/>
    <property type="molecule type" value="Genomic_DNA"/>
</dbReference>
<name>A0AAE0HVA8_9PEZI</name>
<organism evidence="2 3">
    <name type="scientific">Apodospora peruviana</name>
    <dbReference type="NCBI Taxonomy" id="516989"/>
    <lineage>
        <taxon>Eukaryota</taxon>
        <taxon>Fungi</taxon>
        <taxon>Dikarya</taxon>
        <taxon>Ascomycota</taxon>
        <taxon>Pezizomycotina</taxon>
        <taxon>Sordariomycetes</taxon>
        <taxon>Sordariomycetidae</taxon>
        <taxon>Sordariales</taxon>
        <taxon>Lasiosphaeriaceae</taxon>
        <taxon>Apodospora</taxon>
    </lineage>
</organism>
<evidence type="ECO:0000313" key="2">
    <source>
        <dbReference type="EMBL" id="KAK3312621.1"/>
    </source>
</evidence>
<accession>A0AAE0HVA8</accession>
<reference evidence="2" key="2">
    <citation type="submission" date="2023-06" db="EMBL/GenBank/DDBJ databases">
        <authorList>
            <consortium name="Lawrence Berkeley National Laboratory"/>
            <person name="Haridas S."/>
            <person name="Hensen N."/>
            <person name="Bonometti L."/>
            <person name="Westerberg I."/>
            <person name="Brannstrom I.O."/>
            <person name="Guillou S."/>
            <person name="Cros-Aarteil S."/>
            <person name="Calhoun S."/>
            <person name="Kuo A."/>
            <person name="Mondo S."/>
            <person name="Pangilinan J."/>
            <person name="Riley R."/>
            <person name="Labutti K."/>
            <person name="Andreopoulos B."/>
            <person name="Lipzen A."/>
            <person name="Chen C."/>
            <person name="Yanf M."/>
            <person name="Daum C."/>
            <person name="Ng V."/>
            <person name="Clum A."/>
            <person name="Steindorff A."/>
            <person name="Ohm R."/>
            <person name="Martin F."/>
            <person name="Silar P."/>
            <person name="Natvig D."/>
            <person name="Lalanne C."/>
            <person name="Gautier V."/>
            <person name="Ament-Velasquez S.L."/>
            <person name="Kruys A."/>
            <person name="Hutchinson M.I."/>
            <person name="Powell A.J."/>
            <person name="Barry K."/>
            <person name="Miller A.N."/>
            <person name="Grigoriev I.V."/>
            <person name="Debuchy R."/>
            <person name="Gladieux P."/>
            <person name="Thoren M.H."/>
            <person name="Johannesson H."/>
        </authorList>
    </citation>
    <scope>NUCLEOTIDE SEQUENCE</scope>
    <source>
        <strain evidence="2">CBS 118394</strain>
    </source>
</reference>